<evidence type="ECO:0000313" key="3">
    <source>
        <dbReference type="Proteomes" id="UP000285236"/>
    </source>
</evidence>
<dbReference type="EMBL" id="QRYP01000057">
    <property type="protein sequence ID" value="RGU90718.1"/>
    <property type="molecule type" value="Genomic_DNA"/>
</dbReference>
<name>A0AA92TPP8_9BACT</name>
<protein>
    <submittedName>
        <fullName evidence="2">Uncharacterized protein</fullName>
    </submittedName>
</protein>
<dbReference type="AlphaFoldDB" id="A0AA92TPP8"/>
<proteinExistence type="predicted"/>
<sequence length="157" mass="19011">MVLNDVHGMEKMNQDIPFEHQMMFIVKDYDRKVEENMELRKEVEELSAALEKQGVQLHEAKVDLKNEIKKEEEAEKALKKKPTFDEKVLQKQMTDLKKKNKILSKQVNQLHRTLQYVRNRTWTLLEENFIPELEKLELQMRETLEKYEEMAWDLHQK</sequence>
<reference evidence="2 3" key="1">
    <citation type="submission" date="2018-08" db="EMBL/GenBank/DDBJ databases">
        <title>A genome reference for cultivated species of the human gut microbiota.</title>
        <authorList>
            <person name="Zou Y."/>
            <person name="Xue W."/>
            <person name="Luo G."/>
        </authorList>
    </citation>
    <scope>NUCLEOTIDE SEQUENCE [LARGE SCALE GENOMIC DNA]</scope>
    <source>
        <strain evidence="2 3">AF15-25</strain>
    </source>
</reference>
<evidence type="ECO:0000313" key="2">
    <source>
        <dbReference type="EMBL" id="RGU90718.1"/>
    </source>
</evidence>
<organism evidence="2 3">
    <name type="scientific">Segatella copri</name>
    <dbReference type="NCBI Taxonomy" id="165179"/>
    <lineage>
        <taxon>Bacteria</taxon>
        <taxon>Pseudomonadati</taxon>
        <taxon>Bacteroidota</taxon>
        <taxon>Bacteroidia</taxon>
        <taxon>Bacteroidales</taxon>
        <taxon>Prevotellaceae</taxon>
        <taxon>Segatella</taxon>
    </lineage>
</organism>
<accession>A0AA92TPP8</accession>
<dbReference type="Proteomes" id="UP000285236">
    <property type="component" value="Unassembled WGS sequence"/>
</dbReference>
<gene>
    <name evidence="2" type="ORF">DWW35_14145</name>
</gene>
<keyword evidence="1" id="KW-0175">Coiled coil</keyword>
<feature type="coiled-coil region" evidence="1">
    <location>
        <begin position="26"/>
        <end position="153"/>
    </location>
</feature>
<evidence type="ECO:0000256" key="1">
    <source>
        <dbReference type="SAM" id="Coils"/>
    </source>
</evidence>
<comment type="caution">
    <text evidence="2">The sequence shown here is derived from an EMBL/GenBank/DDBJ whole genome shotgun (WGS) entry which is preliminary data.</text>
</comment>